<name>A0A7R7HV35_9ACTN</name>
<reference evidence="4 5" key="1">
    <citation type="submission" date="2020-08" db="EMBL/GenBank/DDBJ databases">
        <title>Whole genome shotgun sequence of Actinocatenispora thailandica NBRC 105041.</title>
        <authorList>
            <person name="Komaki H."/>
            <person name="Tamura T."/>
        </authorList>
    </citation>
    <scope>NUCLEOTIDE SEQUENCE [LARGE SCALE GENOMIC DNA]</scope>
    <source>
        <strain evidence="4 5">NBRC 105041</strain>
    </source>
</reference>
<dbReference type="KEGG" id="atl:Athai_12450"/>
<evidence type="ECO:0000256" key="2">
    <source>
        <dbReference type="HAMAP-Rule" id="MF_00163"/>
    </source>
</evidence>
<dbReference type="GO" id="GO:0042586">
    <property type="term" value="F:peptide deformylase activity"/>
    <property type="evidence" value="ECO:0007669"/>
    <property type="project" value="UniProtKB-UniRule"/>
</dbReference>
<dbReference type="InterPro" id="IPR023635">
    <property type="entry name" value="Peptide_deformylase"/>
</dbReference>
<keyword evidence="5" id="KW-1185">Reference proteome</keyword>
<dbReference type="PANTHER" id="PTHR10458">
    <property type="entry name" value="PEPTIDE DEFORMYLASE"/>
    <property type="match status" value="1"/>
</dbReference>
<accession>A0A7R7HV35</accession>
<protein>
    <recommendedName>
        <fullName evidence="2">Peptide deformylase</fullName>
        <shortName evidence="2">PDF</shortName>
        <ecNumber evidence="2">3.5.1.88</ecNumber>
    </recommendedName>
    <alternativeName>
        <fullName evidence="2">Polypeptide deformylase</fullName>
    </alternativeName>
</protein>
<evidence type="ECO:0000256" key="1">
    <source>
        <dbReference type="ARBA" id="ARBA00010759"/>
    </source>
</evidence>
<dbReference type="CDD" id="cd00093">
    <property type="entry name" value="HTH_XRE"/>
    <property type="match status" value="1"/>
</dbReference>
<dbReference type="Gene3D" id="1.10.260.40">
    <property type="entry name" value="lambda repressor-like DNA-binding domains"/>
    <property type="match status" value="1"/>
</dbReference>
<dbReference type="Proteomes" id="UP000611640">
    <property type="component" value="Chromosome"/>
</dbReference>
<feature type="binding site" evidence="2">
    <location>
        <position position="411"/>
    </location>
    <ligand>
        <name>Fe cation</name>
        <dbReference type="ChEBI" id="CHEBI:24875"/>
    </ligand>
</feature>
<feature type="binding site" evidence="2">
    <location>
        <position position="457"/>
    </location>
    <ligand>
        <name>Fe cation</name>
        <dbReference type="ChEBI" id="CHEBI:24875"/>
    </ligand>
</feature>
<dbReference type="Pfam" id="PF13560">
    <property type="entry name" value="HTH_31"/>
    <property type="match status" value="1"/>
</dbReference>
<dbReference type="InterPro" id="IPR010982">
    <property type="entry name" value="Lambda_DNA-bd_dom_sf"/>
</dbReference>
<comment type="function">
    <text evidence="2">Removes the formyl group from the N-terminal Met of newly synthesized proteins. Requires at least a dipeptide for an efficient rate of reaction. N-terminal L-methionine is a prerequisite for activity but the enzyme has broad specificity at other positions.</text>
</comment>
<keyword evidence="2" id="KW-0648">Protein biosynthesis</keyword>
<sequence>MRMPAQDGFVAELRRRRDVAGLSQIALAGLMGYGRSYVSKVETGGELPSKEFADKAGQALGAAGALTAAWQEEFADRRAPAAGATPDVGAAGLLVLDDDAELVYELEPGRYRATMRRRIRNVGAEPITRYLIRISVDRYPGDAQRSNLLYREDPLRWDDIDLHAWHGEGRTQRMRWQVKVDRDAVKEIWLELAADDGSRFPLYPGHDTVIEYTYTVPERQWGHWFQRAVRLPTRRLSVQLVFPAALGPTVWGLHTSMSAESSPLSTPIEETVQGDDHLYRWSTTDPPLHARYRLEWTITDHTIDPARRPSERMAALGVLQQGHRLLSQPARPFDLPAEADDARRLIAELRSVMTRVGAVHQFAKGMGIAAPQIGVGRAAAVVRTAAGDEITLLNPTIIDSSDQADAQYEGCLSFFDVRGQVPRPLTIQVEHTDIDGRHRITQYEHGVARLVAHEIDHLHGHLYLDRMPPGVEPIPVEQYRGTGQAWSYQQPTTRPADR</sequence>
<dbReference type="GO" id="GO:0003677">
    <property type="term" value="F:DNA binding"/>
    <property type="evidence" value="ECO:0007669"/>
    <property type="project" value="InterPro"/>
</dbReference>
<dbReference type="InterPro" id="IPR001387">
    <property type="entry name" value="Cro/C1-type_HTH"/>
</dbReference>
<gene>
    <name evidence="2" type="primary">def</name>
    <name evidence="4" type="ORF">Athai_12450</name>
</gene>
<dbReference type="Pfam" id="PF01327">
    <property type="entry name" value="Pep_deformylase"/>
    <property type="match status" value="1"/>
</dbReference>
<dbReference type="PRINTS" id="PR01576">
    <property type="entry name" value="PDEFORMYLASE"/>
</dbReference>
<dbReference type="PROSITE" id="PS50943">
    <property type="entry name" value="HTH_CROC1"/>
    <property type="match status" value="1"/>
</dbReference>
<evidence type="ECO:0000313" key="5">
    <source>
        <dbReference type="Proteomes" id="UP000611640"/>
    </source>
</evidence>
<evidence type="ECO:0000259" key="3">
    <source>
        <dbReference type="PROSITE" id="PS50943"/>
    </source>
</evidence>
<dbReference type="AlphaFoldDB" id="A0A7R7HV35"/>
<feature type="active site" evidence="2">
    <location>
        <position position="454"/>
    </location>
</feature>
<feature type="binding site" evidence="2">
    <location>
        <position position="453"/>
    </location>
    <ligand>
        <name>Fe cation</name>
        <dbReference type="ChEBI" id="CHEBI:24875"/>
    </ligand>
</feature>
<dbReference type="EMBL" id="AP023355">
    <property type="protein sequence ID" value="BCJ33742.1"/>
    <property type="molecule type" value="Genomic_DNA"/>
</dbReference>
<comment type="catalytic activity">
    <reaction evidence="2">
        <text>N-terminal N-formyl-L-methionyl-[peptide] + H2O = N-terminal L-methionyl-[peptide] + formate</text>
        <dbReference type="Rhea" id="RHEA:24420"/>
        <dbReference type="Rhea" id="RHEA-COMP:10639"/>
        <dbReference type="Rhea" id="RHEA-COMP:10640"/>
        <dbReference type="ChEBI" id="CHEBI:15377"/>
        <dbReference type="ChEBI" id="CHEBI:15740"/>
        <dbReference type="ChEBI" id="CHEBI:49298"/>
        <dbReference type="ChEBI" id="CHEBI:64731"/>
        <dbReference type="EC" id="3.5.1.88"/>
    </reaction>
</comment>
<keyword evidence="2" id="KW-0378">Hydrolase</keyword>
<dbReference type="EC" id="3.5.1.88" evidence="2"/>
<proteinExistence type="inferred from homology"/>
<keyword evidence="2" id="KW-0408">Iron</keyword>
<organism evidence="4 5">
    <name type="scientific">Actinocatenispora thailandica</name>
    <dbReference type="NCBI Taxonomy" id="227318"/>
    <lineage>
        <taxon>Bacteria</taxon>
        <taxon>Bacillati</taxon>
        <taxon>Actinomycetota</taxon>
        <taxon>Actinomycetes</taxon>
        <taxon>Micromonosporales</taxon>
        <taxon>Micromonosporaceae</taxon>
        <taxon>Actinocatenispora</taxon>
    </lineage>
</organism>
<feature type="domain" description="HTH cro/C1-type" evidence="3">
    <location>
        <begin position="13"/>
        <end position="66"/>
    </location>
</feature>
<dbReference type="Gene3D" id="3.90.45.10">
    <property type="entry name" value="Peptide deformylase"/>
    <property type="match status" value="1"/>
</dbReference>
<dbReference type="HAMAP" id="MF_00163">
    <property type="entry name" value="Pep_deformylase"/>
    <property type="match status" value="1"/>
</dbReference>
<dbReference type="GO" id="GO:0046872">
    <property type="term" value="F:metal ion binding"/>
    <property type="evidence" value="ECO:0007669"/>
    <property type="project" value="UniProtKB-KW"/>
</dbReference>
<evidence type="ECO:0000313" key="4">
    <source>
        <dbReference type="EMBL" id="BCJ33742.1"/>
    </source>
</evidence>
<comment type="cofactor">
    <cofactor evidence="2">
        <name>Fe(2+)</name>
        <dbReference type="ChEBI" id="CHEBI:29033"/>
    </cofactor>
    <text evidence="2">Binds 1 Fe(2+) ion.</text>
</comment>
<dbReference type="SMART" id="SM00530">
    <property type="entry name" value="HTH_XRE"/>
    <property type="match status" value="1"/>
</dbReference>
<dbReference type="SUPFAM" id="SSF47413">
    <property type="entry name" value="lambda repressor-like DNA-binding domains"/>
    <property type="match status" value="1"/>
</dbReference>
<dbReference type="PANTHER" id="PTHR10458:SF22">
    <property type="entry name" value="PEPTIDE DEFORMYLASE"/>
    <property type="match status" value="1"/>
</dbReference>
<dbReference type="SUPFAM" id="SSF56420">
    <property type="entry name" value="Peptide deformylase"/>
    <property type="match status" value="1"/>
</dbReference>
<dbReference type="GO" id="GO:0006412">
    <property type="term" value="P:translation"/>
    <property type="evidence" value="ECO:0007669"/>
    <property type="project" value="UniProtKB-UniRule"/>
</dbReference>
<keyword evidence="2" id="KW-0479">Metal-binding</keyword>
<comment type="similarity">
    <text evidence="1 2">Belongs to the polypeptide deformylase family.</text>
</comment>
<dbReference type="InterPro" id="IPR036821">
    <property type="entry name" value="Peptide_deformylase_sf"/>
</dbReference>